<sequence length="367" mass="39623">MQSHHTKHFIIHNYQNESVDNLIKHAQIQQAATFLRAGETVAFPTETVYGLGANALSDIATGKIFEAKGRPSDNPLIVHIAEQNQLVDIVDNIPPLAIKLMEHFWPGPLTLVLPKGKKVCKSVSAGLDTVAVRIPQHPIALALLKACQLPIAAPSANRSGRPSPTTAEHVLEDLSGKIAGVVDGGAAGVGLESTVVDVTGKVPMILRPGGVTMDQLRHVVGEVLVDPAITDSDQKHGDEAFIPKSPGVKYQHYAPKGQMWLVSEDFGLEKMRERLQALVKRDREAGYRVAVLTTDEGVDQYTADHVVSLGQRNNLDSVASKIYASLRTCDQMGIERIYAEAFPKSGVGMAIMNRLLKAADGKMLGTE</sequence>
<dbReference type="PANTHER" id="PTHR17490">
    <property type="entry name" value="SUA5"/>
    <property type="match status" value="1"/>
</dbReference>
<reference evidence="15 16" key="1">
    <citation type="submission" date="2023-07" db="EMBL/GenBank/DDBJ databases">
        <title>Genomic Encyclopedia of Type Strains, Phase IV (KMG-IV): sequencing the most valuable type-strain genomes for metagenomic binning, comparative biology and taxonomic classification.</title>
        <authorList>
            <person name="Goeker M."/>
        </authorList>
    </citation>
    <scope>NUCLEOTIDE SEQUENCE [LARGE SCALE GENOMIC DNA]</scope>
    <source>
        <strain evidence="15 16">DSM 12751</strain>
    </source>
</reference>
<dbReference type="Gene3D" id="3.40.50.11030">
    <property type="entry name" value="Threonylcarbamoyl-AMP synthase, C-terminal domain"/>
    <property type="match status" value="1"/>
</dbReference>
<evidence type="ECO:0000256" key="2">
    <source>
        <dbReference type="ARBA" id="ARBA00007663"/>
    </source>
</evidence>
<evidence type="ECO:0000256" key="13">
    <source>
        <dbReference type="PIRNR" id="PIRNR004930"/>
    </source>
</evidence>
<evidence type="ECO:0000256" key="6">
    <source>
        <dbReference type="ARBA" id="ARBA00022679"/>
    </source>
</evidence>
<dbReference type="SUPFAM" id="SSF55821">
    <property type="entry name" value="YrdC/RibB"/>
    <property type="match status" value="1"/>
</dbReference>
<keyword evidence="8 13" id="KW-0548">Nucleotidyltransferase</keyword>
<dbReference type="EC" id="2.7.7.87" evidence="3 13"/>
<evidence type="ECO:0000313" key="15">
    <source>
        <dbReference type="EMBL" id="MDQ0165141.1"/>
    </source>
</evidence>
<keyword evidence="6 13" id="KW-0808">Transferase</keyword>
<dbReference type="InterPro" id="IPR006070">
    <property type="entry name" value="Sua5-like_dom"/>
</dbReference>
<keyword evidence="10 13" id="KW-0067">ATP-binding</keyword>
<gene>
    <name evidence="15" type="ORF">J2S11_001041</name>
</gene>
<dbReference type="PROSITE" id="PS51163">
    <property type="entry name" value="YRDC"/>
    <property type="match status" value="1"/>
</dbReference>
<dbReference type="Pfam" id="PF01300">
    <property type="entry name" value="Sua5_yciO_yrdC"/>
    <property type="match status" value="1"/>
</dbReference>
<evidence type="ECO:0000259" key="14">
    <source>
        <dbReference type="PROSITE" id="PS51163"/>
    </source>
</evidence>
<evidence type="ECO:0000256" key="11">
    <source>
        <dbReference type="ARBA" id="ARBA00029774"/>
    </source>
</evidence>
<dbReference type="GO" id="GO:0061710">
    <property type="term" value="F:L-threonylcarbamoyladenylate synthase"/>
    <property type="evidence" value="ECO:0007669"/>
    <property type="project" value="UniProtKB-EC"/>
</dbReference>
<evidence type="ECO:0000256" key="9">
    <source>
        <dbReference type="ARBA" id="ARBA00022741"/>
    </source>
</evidence>
<dbReference type="InterPro" id="IPR010923">
    <property type="entry name" value="T(6)A37_SUA5"/>
</dbReference>
<keyword evidence="7 13" id="KW-0819">tRNA processing</keyword>
<evidence type="ECO:0000256" key="10">
    <source>
        <dbReference type="ARBA" id="ARBA00022840"/>
    </source>
</evidence>
<evidence type="ECO:0000256" key="4">
    <source>
        <dbReference type="ARBA" id="ARBA00015492"/>
    </source>
</evidence>
<accession>A0ABT9VVW7</accession>
<dbReference type="NCBIfam" id="TIGR00057">
    <property type="entry name" value="L-threonylcarbamoyladenylate synthase"/>
    <property type="match status" value="1"/>
</dbReference>
<comment type="caution">
    <text evidence="15">The sequence shown here is derived from an EMBL/GenBank/DDBJ whole genome shotgun (WGS) entry which is preliminary data.</text>
</comment>
<comment type="subcellular location">
    <subcellularLocation>
        <location evidence="1 13">Cytoplasm</location>
    </subcellularLocation>
</comment>
<keyword evidence="9 13" id="KW-0547">Nucleotide-binding</keyword>
<dbReference type="Gene3D" id="3.90.870.10">
    <property type="entry name" value="DHBP synthase"/>
    <property type="match status" value="1"/>
</dbReference>
<dbReference type="InterPro" id="IPR017945">
    <property type="entry name" value="DHBP_synth_RibB-like_a/b_dom"/>
</dbReference>
<dbReference type="InterPro" id="IPR005145">
    <property type="entry name" value="Sua5_C"/>
</dbReference>
<proteinExistence type="inferred from homology"/>
<keyword evidence="5 13" id="KW-0963">Cytoplasm</keyword>
<evidence type="ECO:0000256" key="7">
    <source>
        <dbReference type="ARBA" id="ARBA00022694"/>
    </source>
</evidence>
<evidence type="ECO:0000256" key="12">
    <source>
        <dbReference type="ARBA" id="ARBA00048366"/>
    </source>
</evidence>
<evidence type="ECO:0000256" key="8">
    <source>
        <dbReference type="ARBA" id="ARBA00022695"/>
    </source>
</evidence>
<name>A0ABT9VVW7_9BACI</name>
<comment type="function">
    <text evidence="13">Required for the formation of a threonylcarbamoyl group on adenosine at position 37 (t(6)A37) in tRNAs that read codons beginning with adenine.</text>
</comment>
<dbReference type="RefSeq" id="WP_307391801.1">
    <property type="nucleotide sequence ID" value="NZ_BAAADK010000010.1"/>
</dbReference>
<dbReference type="Pfam" id="PF03481">
    <property type="entry name" value="Sua5_C"/>
    <property type="match status" value="1"/>
</dbReference>
<organism evidence="15 16">
    <name type="scientific">Caldalkalibacillus horti</name>
    <dbReference type="NCBI Taxonomy" id="77523"/>
    <lineage>
        <taxon>Bacteria</taxon>
        <taxon>Bacillati</taxon>
        <taxon>Bacillota</taxon>
        <taxon>Bacilli</taxon>
        <taxon>Bacillales</taxon>
        <taxon>Bacillaceae</taxon>
        <taxon>Caldalkalibacillus</taxon>
    </lineage>
</organism>
<dbReference type="Proteomes" id="UP001235840">
    <property type="component" value="Unassembled WGS sequence"/>
</dbReference>
<dbReference type="InterPro" id="IPR038385">
    <property type="entry name" value="Sua5/YwlC_C"/>
</dbReference>
<feature type="domain" description="YrdC-like" evidence="14">
    <location>
        <begin position="25"/>
        <end position="211"/>
    </location>
</feature>
<dbReference type="PIRSF" id="PIRSF004930">
    <property type="entry name" value="Tln_factor_SUA5"/>
    <property type="match status" value="1"/>
</dbReference>
<dbReference type="EMBL" id="JAUSTY010000003">
    <property type="protein sequence ID" value="MDQ0165141.1"/>
    <property type="molecule type" value="Genomic_DNA"/>
</dbReference>
<evidence type="ECO:0000256" key="1">
    <source>
        <dbReference type="ARBA" id="ARBA00004496"/>
    </source>
</evidence>
<comment type="similarity">
    <text evidence="2 13">Belongs to the SUA5 family.</text>
</comment>
<dbReference type="PANTHER" id="PTHR17490:SF16">
    <property type="entry name" value="THREONYLCARBAMOYL-AMP SYNTHASE"/>
    <property type="match status" value="1"/>
</dbReference>
<comment type="catalytic activity">
    <reaction evidence="12 13">
        <text>L-threonine + hydrogencarbonate + ATP = L-threonylcarbamoyladenylate + diphosphate + H2O</text>
        <dbReference type="Rhea" id="RHEA:36407"/>
        <dbReference type="ChEBI" id="CHEBI:15377"/>
        <dbReference type="ChEBI" id="CHEBI:17544"/>
        <dbReference type="ChEBI" id="CHEBI:30616"/>
        <dbReference type="ChEBI" id="CHEBI:33019"/>
        <dbReference type="ChEBI" id="CHEBI:57926"/>
        <dbReference type="ChEBI" id="CHEBI:73682"/>
        <dbReference type="EC" id="2.7.7.87"/>
    </reaction>
</comment>
<keyword evidence="16" id="KW-1185">Reference proteome</keyword>
<evidence type="ECO:0000313" key="16">
    <source>
        <dbReference type="Proteomes" id="UP001235840"/>
    </source>
</evidence>
<evidence type="ECO:0000256" key="5">
    <source>
        <dbReference type="ARBA" id="ARBA00022490"/>
    </source>
</evidence>
<evidence type="ECO:0000256" key="3">
    <source>
        <dbReference type="ARBA" id="ARBA00012584"/>
    </source>
</evidence>
<dbReference type="InterPro" id="IPR050156">
    <property type="entry name" value="TC-AMP_synthase_SUA5"/>
</dbReference>
<protein>
    <recommendedName>
        <fullName evidence="4 13">Threonylcarbamoyl-AMP synthase</fullName>
        <shortName evidence="13">TC-AMP synthase</shortName>
        <ecNumber evidence="3 13">2.7.7.87</ecNumber>
    </recommendedName>
    <alternativeName>
        <fullName evidence="11 13">L-threonylcarbamoyladenylate synthase</fullName>
    </alternativeName>
</protein>